<dbReference type="InParanoid" id="A0A165H4N7"/>
<dbReference type="GeneID" id="28897774"/>
<organism evidence="12 13">
    <name type="scientific">Xylona heveae (strain CBS 132557 / TC161)</name>
    <dbReference type="NCBI Taxonomy" id="1328760"/>
    <lineage>
        <taxon>Eukaryota</taxon>
        <taxon>Fungi</taxon>
        <taxon>Dikarya</taxon>
        <taxon>Ascomycota</taxon>
        <taxon>Pezizomycotina</taxon>
        <taxon>Xylonomycetes</taxon>
        <taxon>Xylonales</taxon>
        <taxon>Xylonaceae</taxon>
        <taxon>Xylona</taxon>
    </lineage>
</organism>
<dbReference type="PANTHER" id="PTHR43066">
    <property type="entry name" value="RHOMBOID-RELATED PROTEIN"/>
    <property type="match status" value="1"/>
</dbReference>
<dbReference type="STRING" id="1328760.A0A165H4N7"/>
<evidence type="ECO:0000256" key="1">
    <source>
        <dbReference type="ARBA" id="ARBA00000156"/>
    </source>
</evidence>
<sequence length="271" mass="30116">MVSAALPQFNPARIRSYLLRLPIFTRVALFAIIALWFLSILPLWDVQQWGALIPNEIHLSTMHRLNTYPLVHLNFFHVLFNALALTPLLERFEAEHGTLVTLAMFLGPLSTFPAGLYLLIERVILRGNNAVEGASVWVFVLLAAEAIKTYKTNPHFSIGPYKIPTWSTPLILTLVINFLVPSSSFLGHICAIAVGYLFGFGYLKVFAPPEKALRWIEGKLDLLGRLPHYVSVDQKTYGRYGVLPSSTPTLAGAADGQVPMTYQGSTQRLGP</sequence>
<comment type="similarity">
    <text evidence="3">Belongs to the peptidase S54 family.</text>
</comment>
<name>A0A165H4N7_XYLHT</name>
<evidence type="ECO:0000256" key="8">
    <source>
        <dbReference type="ARBA" id="ARBA00022989"/>
    </source>
</evidence>
<dbReference type="GO" id="GO:0004252">
    <property type="term" value="F:serine-type endopeptidase activity"/>
    <property type="evidence" value="ECO:0007669"/>
    <property type="project" value="InterPro"/>
</dbReference>
<feature type="transmembrane region" description="Helical" evidence="10">
    <location>
        <begin position="170"/>
        <end position="203"/>
    </location>
</feature>
<proteinExistence type="inferred from homology"/>
<evidence type="ECO:0000256" key="3">
    <source>
        <dbReference type="ARBA" id="ARBA00009045"/>
    </source>
</evidence>
<feature type="domain" description="Peptidase S54 rhomboid" evidence="11">
    <location>
        <begin position="61"/>
        <end position="203"/>
    </location>
</feature>
<evidence type="ECO:0000313" key="13">
    <source>
        <dbReference type="Proteomes" id="UP000076632"/>
    </source>
</evidence>
<dbReference type="EC" id="3.4.21.105" evidence="4"/>
<accession>A0A165H4N7</accession>
<evidence type="ECO:0000256" key="2">
    <source>
        <dbReference type="ARBA" id="ARBA00004141"/>
    </source>
</evidence>
<dbReference type="Proteomes" id="UP000076632">
    <property type="component" value="Unassembled WGS sequence"/>
</dbReference>
<dbReference type="OMA" id="NTYPIVH"/>
<dbReference type="Pfam" id="PF01694">
    <property type="entry name" value="Rhomboid"/>
    <property type="match status" value="1"/>
</dbReference>
<evidence type="ECO:0000256" key="6">
    <source>
        <dbReference type="ARBA" id="ARBA00022692"/>
    </source>
</evidence>
<dbReference type="PANTHER" id="PTHR43066:SF1">
    <property type="entry name" value="RHOMBOID PROTEIN 2"/>
    <property type="match status" value="1"/>
</dbReference>
<evidence type="ECO:0000256" key="5">
    <source>
        <dbReference type="ARBA" id="ARBA00022670"/>
    </source>
</evidence>
<evidence type="ECO:0000256" key="10">
    <source>
        <dbReference type="SAM" id="Phobius"/>
    </source>
</evidence>
<dbReference type="SUPFAM" id="SSF144091">
    <property type="entry name" value="Rhomboid-like"/>
    <property type="match status" value="1"/>
</dbReference>
<feature type="transmembrane region" description="Helical" evidence="10">
    <location>
        <begin position="23"/>
        <end position="44"/>
    </location>
</feature>
<dbReference type="InterPro" id="IPR035952">
    <property type="entry name" value="Rhomboid-like_sf"/>
</dbReference>
<keyword evidence="5" id="KW-0645">Protease</keyword>
<dbReference type="RefSeq" id="XP_018188535.1">
    <property type="nucleotide sequence ID" value="XM_018332637.1"/>
</dbReference>
<evidence type="ECO:0000259" key="11">
    <source>
        <dbReference type="Pfam" id="PF01694"/>
    </source>
</evidence>
<dbReference type="EMBL" id="KV407458">
    <property type="protein sequence ID" value="KZF22980.1"/>
    <property type="molecule type" value="Genomic_DNA"/>
</dbReference>
<dbReference type="Gene3D" id="1.20.1540.10">
    <property type="entry name" value="Rhomboid-like"/>
    <property type="match status" value="1"/>
</dbReference>
<feature type="transmembrane region" description="Helical" evidence="10">
    <location>
        <begin position="65"/>
        <end position="85"/>
    </location>
</feature>
<comment type="subcellular location">
    <subcellularLocation>
        <location evidence="2">Membrane</location>
        <topology evidence="2">Multi-pass membrane protein</topology>
    </subcellularLocation>
</comment>
<dbReference type="GO" id="GO:0016020">
    <property type="term" value="C:membrane"/>
    <property type="evidence" value="ECO:0007669"/>
    <property type="project" value="UniProtKB-SubCell"/>
</dbReference>
<comment type="catalytic activity">
    <reaction evidence="1">
        <text>Cleaves type-1 transmembrane domains using a catalytic dyad composed of serine and histidine that are contributed by different transmembrane domains.</text>
        <dbReference type="EC" id="3.4.21.105"/>
    </reaction>
</comment>
<dbReference type="OrthoDB" id="10257275at2759"/>
<protein>
    <recommendedName>
        <fullName evidence="4">rhomboid protease</fullName>
        <ecNumber evidence="4">3.4.21.105</ecNumber>
    </recommendedName>
</protein>
<evidence type="ECO:0000256" key="7">
    <source>
        <dbReference type="ARBA" id="ARBA00022801"/>
    </source>
</evidence>
<keyword evidence="7" id="KW-0378">Hydrolase</keyword>
<evidence type="ECO:0000256" key="9">
    <source>
        <dbReference type="ARBA" id="ARBA00023136"/>
    </source>
</evidence>
<keyword evidence="13" id="KW-1185">Reference proteome</keyword>
<keyword evidence="8 10" id="KW-1133">Transmembrane helix</keyword>
<evidence type="ECO:0000256" key="4">
    <source>
        <dbReference type="ARBA" id="ARBA00013039"/>
    </source>
</evidence>
<dbReference type="InterPro" id="IPR022764">
    <property type="entry name" value="Peptidase_S54_rhomboid_dom"/>
</dbReference>
<gene>
    <name evidence="12" type="ORF">L228DRAFT_247412</name>
</gene>
<keyword evidence="9 10" id="KW-0472">Membrane</keyword>
<evidence type="ECO:0000313" key="12">
    <source>
        <dbReference type="EMBL" id="KZF22980.1"/>
    </source>
</evidence>
<dbReference type="AlphaFoldDB" id="A0A165H4N7"/>
<dbReference type="GO" id="GO:0006508">
    <property type="term" value="P:proteolysis"/>
    <property type="evidence" value="ECO:0007669"/>
    <property type="project" value="UniProtKB-KW"/>
</dbReference>
<feature type="transmembrane region" description="Helical" evidence="10">
    <location>
        <begin position="97"/>
        <end position="119"/>
    </location>
</feature>
<keyword evidence="6 10" id="KW-0812">Transmembrane</keyword>
<dbReference type="FunCoup" id="A0A165H4N7">
    <property type="interactions" value="62"/>
</dbReference>
<reference evidence="12 13" key="1">
    <citation type="journal article" date="2016" name="Fungal Biol.">
        <title>The genome of Xylona heveae provides a window into fungal endophytism.</title>
        <authorList>
            <person name="Gazis R."/>
            <person name="Kuo A."/>
            <person name="Riley R."/>
            <person name="LaButti K."/>
            <person name="Lipzen A."/>
            <person name="Lin J."/>
            <person name="Amirebrahimi M."/>
            <person name="Hesse C.N."/>
            <person name="Spatafora J.W."/>
            <person name="Henrissat B."/>
            <person name="Hainaut M."/>
            <person name="Grigoriev I.V."/>
            <person name="Hibbett D.S."/>
        </authorList>
    </citation>
    <scope>NUCLEOTIDE SEQUENCE [LARGE SCALE GENOMIC DNA]</scope>
    <source>
        <strain evidence="12 13">TC161</strain>
    </source>
</reference>